<accession>A0A484WZA1</accession>
<name>A0A484WZA1_ECOLX</name>
<dbReference type="AlphaFoldDB" id="A0A484WZA1"/>
<evidence type="ECO:0000313" key="2">
    <source>
        <dbReference type="Proteomes" id="UP000372890"/>
    </source>
</evidence>
<protein>
    <submittedName>
        <fullName evidence="1">Prophage protein</fullName>
    </submittedName>
</protein>
<dbReference type="EMBL" id="CAADIS010000004">
    <property type="protein sequence ID" value="VFS17200.1"/>
    <property type="molecule type" value="Genomic_DNA"/>
</dbReference>
<proteinExistence type="predicted"/>
<organism evidence="1 2">
    <name type="scientific">Escherichia coli</name>
    <dbReference type="NCBI Taxonomy" id="562"/>
    <lineage>
        <taxon>Bacteria</taxon>
        <taxon>Pseudomonadati</taxon>
        <taxon>Pseudomonadota</taxon>
        <taxon>Gammaproteobacteria</taxon>
        <taxon>Enterobacterales</taxon>
        <taxon>Enterobacteriaceae</taxon>
        <taxon>Escherichia</taxon>
    </lineage>
</organism>
<sequence length="178" mass="20893">MTKSWSVPFPESETEHDGMPVFWRFQATVEEDGIKIFALQYIAFHQTEHYAWLVPAHWIVNFKPAPNQWLQEWKQRRNRYAIKKVAKNAERSFAFPTKKLAIESLLRRKKYHLMRIKQDLAVVSTLVDGMKNIDTSTPGIEYNFGHNQGNRKLGVLLVRISTVYSFQRVNTRSNVARN</sequence>
<gene>
    <name evidence="1" type="ORF">NCTC9001_01811</name>
</gene>
<evidence type="ECO:0000313" key="1">
    <source>
        <dbReference type="EMBL" id="VFS17200.1"/>
    </source>
</evidence>
<reference evidence="1 2" key="1">
    <citation type="submission" date="2019-03" db="EMBL/GenBank/DDBJ databases">
        <authorList>
            <consortium name="Pathogen Informatics"/>
        </authorList>
    </citation>
    <scope>NUCLEOTIDE SEQUENCE [LARGE SCALE GENOMIC DNA]</scope>
    <source>
        <strain evidence="1 2">NCTC9001</strain>
    </source>
</reference>
<dbReference type="Proteomes" id="UP000372890">
    <property type="component" value="Unassembled WGS sequence"/>
</dbReference>